<protein>
    <recommendedName>
        <fullName evidence="6">Archease domain-containing protein</fullName>
    </recommendedName>
</protein>
<keyword evidence="8" id="KW-1185">Reference proteome</keyword>
<name>A0A9C7PU65_9RHOD</name>
<dbReference type="OrthoDB" id="2190767at2759"/>
<gene>
    <name evidence="7" type="ORF">GpartN1_g1478.t1</name>
</gene>
<sequence length="217" mass="24406">MENRSHQDWKALPQRSIFQSGSSNLQGKEQNKELISGKNCEYSLDDESIGLGSTQTYPVGDSGSSTQRLDNLSGYEYLDHTADVQIHCWGSSWETVFEAAGLALFGYMTDLKAVRPDPVVGSVHIRAQGHDVYSLLYKFLDECLFQYGANYIILCQLKVTRVQLDDTFVVEAIGQGEVFDPHRHPQGTEIKAITYSAMQIIAEDEADRIHMYFIVDI</sequence>
<evidence type="ECO:0000313" key="7">
    <source>
        <dbReference type="EMBL" id="GJQ09687.1"/>
    </source>
</evidence>
<evidence type="ECO:0000259" key="6">
    <source>
        <dbReference type="Pfam" id="PF01951"/>
    </source>
</evidence>
<organism evidence="7 8">
    <name type="scientific">Galdieria partita</name>
    <dbReference type="NCBI Taxonomy" id="83374"/>
    <lineage>
        <taxon>Eukaryota</taxon>
        <taxon>Rhodophyta</taxon>
        <taxon>Bangiophyceae</taxon>
        <taxon>Galdieriales</taxon>
        <taxon>Galdieriaceae</taxon>
        <taxon>Galdieria</taxon>
    </lineage>
</organism>
<evidence type="ECO:0000256" key="4">
    <source>
        <dbReference type="ARBA" id="ARBA00022837"/>
    </source>
</evidence>
<dbReference type="Pfam" id="PF01951">
    <property type="entry name" value="Archease"/>
    <property type="match status" value="1"/>
</dbReference>
<dbReference type="GO" id="GO:0006388">
    <property type="term" value="P:tRNA splicing, via endonucleolytic cleavage and ligation"/>
    <property type="evidence" value="ECO:0007669"/>
    <property type="project" value="TreeGrafter"/>
</dbReference>
<dbReference type="PANTHER" id="PTHR12682:SF11">
    <property type="entry name" value="PROTEIN ARCHEASE"/>
    <property type="match status" value="1"/>
</dbReference>
<dbReference type="InterPro" id="IPR002804">
    <property type="entry name" value="Archease"/>
</dbReference>
<evidence type="ECO:0000313" key="8">
    <source>
        <dbReference type="Proteomes" id="UP001061958"/>
    </source>
</evidence>
<reference evidence="7" key="1">
    <citation type="journal article" date="2022" name="Proc. Natl. Acad. Sci. U.S.A.">
        <title>Life cycle and functional genomics of the unicellular red alga Galdieria for elucidating algal and plant evolution and industrial use.</title>
        <authorList>
            <person name="Hirooka S."/>
            <person name="Itabashi T."/>
            <person name="Ichinose T.M."/>
            <person name="Onuma R."/>
            <person name="Fujiwara T."/>
            <person name="Yamashita S."/>
            <person name="Jong L.W."/>
            <person name="Tomita R."/>
            <person name="Iwane A.H."/>
            <person name="Miyagishima S.Y."/>
        </authorList>
    </citation>
    <scope>NUCLEOTIDE SEQUENCE</scope>
    <source>
        <strain evidence="7">NBRC 102759</strain>
    </source>
</reference>
<evidence type="ECO:0000256" key="2">
    <source>
        <dbReference type="ARBA" id="ARBA00022694"/>
    </source>
</evidence>
<keyword evidence="2" id="KW-0819">tRNA processing</keyword>
<evidence type="ECO:0000256" key="3">
    <source>
        <dbReference type="ARBA" id="ARBA00022723"/>
    </source>
</evidence>
<feature type="compositionally biased region" description="Polar residues" evidence="5">
    <location>
        <begin position="16"/>
        <end position="28"/>
    </location>
</feature>
<feature type="region of interest" description="Disordered" evidence="5">
    <location>
        <begin position="1"/>
        <end position="30"/>
    </location>
</feature>
<dbReference type="GO" id="GO:0072669">
    <property type="term" value="C:tRNA-splicing ligase complex"/>
    <property type="evidence" value="ECO:0007669"/>
    <property type="project" value="TreeGrafter"/>
</dbReference>
<comment type="caution">
    <text evidence="7">The sequence shown here is derived from an EMBL/GenBank/DDBJ whole genome shotgun (WGS) entry which is preliminary data.</text>
</comment>
<evidence type="ECO:0000256" key="1">
    <source>
        <dbReference type="ARBA" id="ARBA00007963"/>
    </source>
</evidence>
<dbReference type="SUPFAM" id="SSF69819">
    <property type="entry name" value="MTH1598-like"/>
    <property type="match status" value="1"/>
</dbReference>
<keyword evidence="4" id="KW-0106">Calcium</keyword>
<dbReference type="Gene3D" id="3.55.10.10">
    <property type="entry name" value="Archease domain"/>
    <property type="match status" value="1"/>
</dbReference>
<dbReference type="PANTHER" id="PTHR12682">
    <property type="entry name" value="ARCHEASE"/>
    <property type="match status" value="1"/>
</dbReference>
<proteinExistence type="inferred from homology"/>
<dbReference type="EMBL" id="BQMJ01000010">
    <property type="protein sequence ID" value="GJQ09687.1"/>
    <property type="molecule type" value="Genomic_DNA"/>
</dbReference>
<keyword evidence="3" id="KW-0479">Metal-binding</keyword>
<accession>A0A9C7PU65</accession>
<reference evidence="7" key="2">
    <citation type="submission" date="2022-01" db="EMBL/GenBank/DDBJ databases">
        <authorList>
            <person name="Hirooka S."/>
            <person name="Miyagishima S.Y."/>
        </authorList>
    </citation>
    <scope>NUCLEOTIDE SEQUENCE</scope>
    <source>
        <strain evidence="7">NBRC 102759</strain>
    </source>
</reference>
<comment type="similarity">
    <text evidence="1">Belongs to the archease family.</text>
</comment>
<dbReference type="AlphaFoldDB" id="A0A9C7PU65"/>
<dbReference type="InterPro" id="IPR036820">
    <property type="entry name" value="Archease_dom_sf"/>
</dbReference>
<feature type="domain" description="Archease" evidence="6">
    <location>
        <begin position="75"/>
        <end position="217"/>
    </location>
</feature>
<dbReference type="Proteomes" id="UP001061958">
    <property type="component" value="Unassembled WGS sequence"/>
</dbReference>
<dbReference type="InterPro" id="IPR023572">
    <property type="entry name" value="Archease_dom"/>
</dbReference>
<evidence type="ECO:0000256" key="5">
    <source>
        <dbReference type="SAM" id="MobiDB-lite"/>
    </source>
</evidence>
<dbReference type="GO" id="GO:0046872">
    <property type="term" value="F:metal ion binding"/>
    <property type="evidence" value="ECO:0007669"/>
    <property type="project" value="UniProtKB-KW"/>
</dbReference>